<dbReference type="Proteomes" id="UP001138500">
    <property type="component" value="Unassembled WGS sequence"/>
</dbReference>
<evidence type="ECO:0000313" key="3">
    <source>
        <dbReference type="EMBL" id="KAH9823742.1"/>
    </source>
</evidence>
<feature type="compositionally biased region" description="Polar residues" evidence="2">
    <location>
        <begin position="37"/>
        <end position="76"/>
    </location>
</feature>
<evidence type="ECO:0000313" key="4">
    <source>
        <dbReference type="Proteomes" id="UP001138500"/>
    </source>
</evidence>
<keyword evidence="4" id="KW-1185">Reference proteome</keyword>
<name>A0A9W7SMF9_9PEZI</name>
<reference evidence="3 4" key="1">
    <citation type="journal article" date="2018" name="IMA Fungus">
        <title>IMA Genome-F 10: Nine draft genome sequences of Claviceps purpurea s.lat., including C. arundinis, C. humidiphila, and C. cf. spartinae, pseudomolecules for the pitch canker pathogen Fusarium circinatum, draft genome of Davidsoniella eucalypti, Grosmannia galeiformis, Quambalaria eucalypti, and Teratosphaeria destructans.</title>
        <authorList>
            <person name="Wingfield B.D."/>
            <person name="Liu M."/>
            <person name="Nguyen H.D."/>
            <person name="Lane F.A."/>
            <person name="Morgan S.W."/>
            <person name="De Vos L."/>
            <person name="Wilken P.M."/>
            <person name="Duong T.A."/>
            <person name="Aylward J."/>
            <person name="Coetzee M.P."/>
            <person name="Dadej K."/>
            <person name="De Beer Z.W."/>
            <person name="Findlay W."/>
            <person name="Havenga M."/>
            <person name="Kolarik M."/>
            <person name="Menzies J.G."/>
            <person name="Naidoo K."/>
            <person name="Pochopski O."/>
            <person name="Shoukouhi P."/>
            <person name="Santana Q.C."/>
            <person name="Seifert K.A."/>
            <person name="Soal N."/>
            <person name="Steenkamp E.T."/>
            <person name="Tatham C.T."/>
            <person name="van der Nest M.A."/>
            <person name="Wingfield M.J."/>
        </authorList>
    </citation>
    <scope>NUCLEOTIDE SEQUENCE [LARGE SCALE GENOMIC DNA]</scope>
    <source>
        <strain evidence="3">CMW44962</strain>
    </source>
</reference>
<protein>
    <submittedName>
        <fullName evidence="3">DNA repair protein Dds20</fullName>
    </submittedName>
</protein>
<sequence>MSSPVPAKRRRLNDATHTLSKPFVSPLRSAKPARQPLSEQSNLANQPYTPSTLAHNIKATQPDPSAPKQSTTTSTPVRKHAVPITSTKKRTDPAEFATQKALTALELQIKSLRNDLDALKQAANITSSATDAELDSLTTKWRLASQQAAEELFGTVKERVCRMGGVAPGARAKRRSMIVRTGWGREELPEEEQQFRRSEKRRLRQEAMEAMDGPDNQWLDVGVGDGKPKVWQEEGKDDDSFTMDMMLRSLNIDLKVIGYEKGGQRWIL</sequence>
<feature type="coiled-coil region" evidence="1">
    <location>
        <begin position="102"/>
        <end position="129"/>
    </location>
</feature>
<dbReference type="OrthoDB" id="27934at2759"/>
<dbReference type="Gene3D" id="6.10.140.1020">
    <property type="match status" value="1"/>
</dbReference>
<dbReference type="PANTHER" id="PTHR28527">
    <property type="entry name" value="MATING-TYPE SWITCHING PROTEIN SWI2-RELATED"/>
    <property type="match status" value="1"/>
</dbReference>
<feature type="region of interest" description="Disordered" evidence="2">
    <location>
        <begin position="1"/>
        <end position="93"/>
    </location>
</feature>
<comment type="caution">
    <text evidence="3">The sequence shown here is derived from an EMBL/GenBank/DDBJ whole genome shotgun (WGS) entry which is preliminary data.</text>
</comment>
<accession>A0A9W7SMF9</accession>
<dbReference type="GO" id="GO:0006310">
    <property type="term" value="P:DNA recombination"/>
    <property type="evidence" value="ECO:0007669"/>
    <property type="project" value="TreeGrafter"/>
</dbReference>
<dbReference type="PANTHER" id="PTHR28527:SF1">
    <property type="entry name" value="SWI5-DEPENDENT RECOMBINATION DNA REPAIR PROTEIN 1"/>
    <property type="match status" value="1"/>
</dbReference>
<reference evidence="3 4" key="2">
    <citation type="journal article" date="2021" name="Curr. Genet.">
        <title>Genetic response to nitrogen starvation in the aggressive Eucalyptus foliar pathogen Teratosphaeria destructans.</title>
        <authorList>
            <person name="Havenga M."/>
            <person name="Wingfield B.D."/>
            <person name="Wingfield M.J."/>
            <person name="Dreyer L.L."/>
            <person name="Roets F."/>
            <person name="Aylward J."/>
        </authorList>
    </citation>
    <scope>NUCLEOTIDE SEQUENCE [LARGE SCALE GENOMIC DNA]</scope>
    <source>
        <strain evidence="3">CMW44962</strain>
    </source>
</reference>
<dbReference type="EMBL" id="RIBY02002167">
    <property type="protein sequence ID" value="KAH9823742.1"/>
    <property type="molecule type" value="Genomic_DNA"/>
</dbReference>
<gene>
    <name evidence="3" type="ORF">Tdes44962_MAKER04486</name>
</gene>
<evidence type="ECO:0000256" key="2">
    <source>
        <dbReference type="SAM" id="MobiDB-lite"/>
    </source>
</evidence>
<evidence type="ECO:0000256" key="1">
    <source>
        <dbReference type="SAM" id="Coils"/>
    </source>
</evidence>
<proteinExistence type="predicted"/>
<organism evidence="3 4">
    <name type="scientific">Teratosphaeria destructans</name>
    <dbReference type="NCBI Taxonomy" id="418781"/>
    <lineage>
        <taxon>Eukaryota</taxon>
        <taxon>Fungi</taxon>
        <taxon>Dikarya</taxon>
        <taxon>Ascomycota</taxon>
        <taxon>Pezizomycotina</taxon>
        <taxon>Dothideomycetes</taxon>
        <taxon>Dothideomycetidae</taxon>
        <taxon>Mycosphaerellales</taxon>
        <taxon>Teratosphaeriaceae</taxon>
        <taxon>Teratosphaeria</taxon>
    </lineage>
</organism>
<keyword evidence="1" id="KW-0175">Coiled coil</keyword>
<dbReference type="AlphaFoldDB" id="A0A9W7SMF9"/>